<proteinExistence type="predicted"/>
<dbReference type="AlphaFoldDB" id="A0A7S4LGK9"/>
<gene>
    <name evidence="2" type="ORF">EGYM00163_LOCUS39282</name>
</gene>
<sequence>MCAKFPSSPAAVPNTLVAEVTHLRGSPPPPLVWEAGSTSMAELALITAKSLEACKVLGGHALRMIDASPKRSARGLVPQRQPSKRPSDASWFAQEAPQEGGTPSCAPGCSLFGAAQLFFFPNCKRYPNRQVFVCSLQPKLQPII</sequence>
<dbReference type="EMBL" id="HBJA01113859">
    <property type="protein sequence ID" value="CAE0828019.1"/>
    <property type="molecule type" value="Transcribed_RNA"/>
</dbReference>
<feature type="region of interest" description="Disordered" evidence="1">
    <location>
        <begin position="70"/>
        <end position="102"/>
    </location>
</feature>
<reference evidence="2" key="1">
    <citation type="submission" date="2021-01" db="EMBL/GenBank/DDBJ databases">
        <authorList>
            <person name="Corre E."/>
            <person name="Pelletier E."/>
            <person name="Niang G."/>
            <person name="Scheremetjew M."/>
            <person name="Finn R."/>
            <person name="Kale V."/>
            <person name="Holt S."/>
            <person name="Cochrane G."/>
            <person name="Meng A."/>
            <person name="Brown T."/>
            <person name="Cohen L."/>
        </authorList>
    </citation>
    <scope>NUCLEOTIDE SEQUENCE</scope>
    <source>
        <strain evidence="2">CCMP1594</strain>
    </source>
</reference>
<evidence type="ECO:0000256" key="1">
    <source>
        <dbReference type="SAM" id="MobiDB-lite"/>
    </source>
</evidence>
<evidence type="ECO:0000313" key="2">
    <source>
        <dbReference type="EMBL" id="CAE0828019.1"/>
    </source>
</evidence>
<protein>
    <submittedName>
        <fullName evidence="2">Uncharacterized protein</fullName>
    </submittedName>
</protein>
<organism evidence="2">
    <name type="scientific">Eutreptiella gymnastica</name>
    <dbReference type="NCBI Taxonomy" id="73025"/>
    <lineage>
        <taxon>Eukaryota</taxon>
        <taxon>Discoba</taxon>
        <taxon>Euglenozoa</taxon>
        <taxon>Euglenida</taxon>
        <taxon>Spirocuta</taxon>
        <taxon>Euglenophyceae</taxon>
        <taxon>Eutreptiales</taxon>
        <taxon>Eutreptiaceae</taxon>
        <taxon>Eutreptiella</taxon>
    </lineage>
</organism>
<name>A0A7S4LGK9_9EUGL</name>
<accession>A0A7S4LGK9</accession>